<keyword evidence="3" id="KW-1185">Reference proteome</keyword>
<reference evidence="2" key="2">
    <citation type="submission" date="2023-01" db="EMBL/GenBank/DDBJ databases">
        <authorList>
            <person name="Sun Q."/>
            <person name="Evtushenko L."/>
        </authorList>
    </citation>
    <scope>NUCLEOTIDE SEQUENCE</scope>
    <source>
        <strain evidence="2">VKM B-2789</strain>
    </source>
</reference>
<comment type="caution">
    <text evidence="2">The sequence shown here is derived from an EMBL/GenBank/DDBJ whole genome shotgun (WGS) entry which is preliminary data.</text>
</comment>
<sequence length="70" mass="7441">MSLKPFLVPTTGAPIPGPDGDLPIEGDYVHLDSFWRRRLADQEVTVGQPPKAAEATPDATSPADKAAKTK</sequence>
<dbReference type="AlphaFoldDB" id="A0A9W6K2E4"/>
<proteinExistence type="predicted"/>
<gene>
    <name evidence="2" type="ORF">GCM10017653_37580</name>
</gene>
<feature type="region of interest" description="Disordered" evidence="1">
    <location>
        <begin position="42"/>
        <end position="70"/>
    </location>
</feature>
<evidence type="ECO:0008006" key="4">
    <source>
        <dbReference type="Google" id="ProtNLM"/>
    </source>
</evidence>
<name>A0A9W6K2E4_9HYPH</name>
<organism evidence="2 3">
    <name type="scientific">Ancylobacter defluvii</name>
    <dbReference type="NCBI Taxonomy" id="1282440"/>
    <lineage>
        <taxon>Bacteria</taxon>
        <taxon>Pseudomonadati</taxon>
        <taxon>Pseudomonadota</taxon>
        <taxon>Alphaproteobacteria</taxon>
        <taxon>Hyphomicrobiales</taxon>
        <taxon>Xanthobacteraceae</taxon>
        <taxon>Ancylobacter</taxon>
    </lineage>
</organism>
<evidence type="ECO:0000256" key="1">
    <source>
        <dbReference type="SAM" id="MobiDB-lite"/>
    </source>
</evidence>
<dbReference type="RefSeq" id="WP_213359381.1">
    <property type="nucleotide sequence ID" value="NZ_BSFM01000017.1"/>
</dbReference>
<dbReference type="EMBL" id="BSFM01000017">
    <property type="protein sequence ID" value="GLK85688.1"/>
    <property type="molecule type" value="Genomic_DNA"/>
</dbReference>
<reference evidence="2" key="1">
    <citation type="journal article" date="2014" name="Int. J. Syst. Evol. Microbiol.">
        <title>Complete genome sequence of Corynebacterium casei LMG S-19264T (=DSM 44701T), isolated from a smear-ripened cheese.</title>
        <authorList>
            <consortium name="US DOE Joint Genome Institute (JGI-PGF)"/>
            <person name="Walter F."/>
            <person name="Albersmeier A."/>
            <person name="Kalinowski J."/>
            <person name="Ruckert C."/>
        </authorList>
    </citation>
    <scope>NUCLEOTIDE SEQUENCE</scope>
    <source>
        <strain evidence="2">VKM B-2789</strain>
    </source>
</reference>
<feature type="region of interest" description="Disordered" evidence="1">
    <location>
        <begin position="1"/>
        <end position="23"/>
    </location>
</feature>
<evidence type="ECO:0000313" key="3">
    <source>
        <dbReference type="Proteomes" id="UP001143330"/>
    </source>
</evidence>
<evidence type="ECO:0000313" key="2">
    <source>
        <dbReference type="EMBL" id="GLK85688.1"/>
    </source>
</evidence>
<protein>
    <recommendedName>
        <fullName evidence="4">DUF2635 domain-containing protein</fullName>
    </recommendedName>
</protein>
<accession>A0A9W6K2E4</accession>
<dbReference type="Proteomes" id="UP001143330">
    <property type="component" value="Unassembled WGS sequence"/>
</dbReference>